<accession>A0A7X5XYC9</accession>
<evidence type="ECO:0000259" key="1">
    <source>
        <dbReference type="Pfam" id="PF11008"/>
    </source>
</evidence>
<dbReference type="AlphaFoldDB" id="A0A7X5XYC9"/>
<dbReference type="EMBL" id="JAATJB010000005">
    <property type="protein sequence ID" value="NJB97631.1"/>
    <property type="molecule type" value="Genomic_DNA"/>
</dbReference>
<dbReference type="RefSeq" id="WP_125971842.1">
    <property type="nucleotide sequence ID" value="NZ_BAAADY010000048.1"/>
</dbReference>
<evidence type="ECO:0000313" key="2">
    <source>
        <dbReference type="EMBL" id="NJB97631.1"/>
    </source>
</evidence>
<name>A0A7X5XYC9_9SPHN</name>
<comment type="caution">
    <text evidence="2">The sequence shown here is derived from an EMBL/GenBank/DDBJ whole genome shotgun (WGS) entry which is preliminary data.</text>
</comment>
<reference evidence="2 3" key="1">
    <citation type="submission" date="2020-03" db="EMBL/GenBank/DDBJ databases">
        <title>Genomic Encyclopedia of Type Strains, Phase IV (KMG-IV): sequencing the most valuable type-strain genomes for metagenomic binning, comparative biology and taxonomic classification.</title>
        <authorList>
            <person name="Goeker M."/>
        </authorList>
    </citation>
    <scope>NUCLEOTIDE SEQUENCE [LARGE SCALE GENOMIC DNA]</scope>
    <source>
        <strain evidence="2 3">DSM 7225</strain>
    </source>
</reference>
<organism evidence="2 3">
    <name type="scientific">Sphingomonas trueperi</name>
    <dbReference type="NCBI Taxonomy" id="53317"/>
    <lineage>
        <taxon>Bacteria</taxon>
        <taxon>Pseudomonadati</taxon>
        <taxon>Pseudomonadota</taxon>
        <taxon>Alphaproteobacteria</taxon>
        <taxon>Sphingomonadales</taxon>
        <taxon>Sphingomonadaceae</taxon>
        <taxon>Sphingomonas</taxon>
    </lineage>
</organism>
<dbReference type="Pfam" id="PF11008">
    <property type="entry name" value="DUF2846"/>
    <property type="match status" value="1"/>
</dbReference>
<gene>
    <name evidence="2" type="ORF">GGR89_001946</name>
</gene>
<evidence type="ECO:0000313" key="3">
    <source>
        <dbReference type="Proteomes" id="UP000531251"/>
    </source>
</evidence>
<proteinExistence type="predicted"/>
<sequence>MLLPYLATALLSALGQDAAPAVQERGTIILYRPESIMGAAVACPIRYKGDVLVELGRGKYAEWSVPKGKYTLENKVSSVDVTVEAGEKRYVRCSIKKGFMAGRASLQLVDQADFDKHGKDFEKKDVAAIDPAP</sequence>
<dbReference type="Proteomes" id="UP000531251">
    <property type="component" value="Unassembled WGS sequence"/>
</dbReference>
<dbReference type="InterPro" id="IPR022548">
    <property type="entry name" value="DUF2846"/>
</dbReference>
<feature type="domain" description="DUF2846" evidence="1">
    <location>
        <begin position="24"/>
        <end position="98"/>
    </location>
</feature>
<protein>
    <recommendedName>
        <fullName evidence="1">DUF2846 domain-containing protein</fullName>
    </recommendedName>
</protein>
<keyword evidence="3" id="KW-1185">Reference proteome</keyword>